<accession>A0A7C8YCC0</accession>
<protein>
    <submittedName>
        <fullName evidence="1">Uncharacterized protein</fullName>
    </submittedName>
</protein>
<reference evidence="1" key="1">
    <citation type="journal article" date="2013" name="J. Plant Res.">
        <title>Effect of fungi and light on seed germination of three Opuntia species from semiarid lands of central Mexico.</title>
        <authorList>
            <person name="Delgado-Sanchez P."/>
            <person name="Jimenez-Bremont J.F."/>
            <person name="Guerrero-Gonzalez Mde L."/>
            <person name="Flores J."/>
        </authorList>
    </citation>
    <scope>NUCLEOTIDE SEQUENCE</scope>
    <source>
        <tissue evidence="1">Cladode</tissue>
    </source>
</reference>
<evidence type="ECO:0000313" key="1">
    <source>
        <dbReference type="EMBL" id="MBA4614672.1"/>
    </source>
</evidence>
<organism evidence="1">
    <name type="scientific">Opuntia streptacantha</name>
    <name type="common">Prickly pear cactus</name>
    <name type="synonym">Opuntia cardona</name>
    <dbReference type="NCBI Taxonomy" id="393608"/>
    <lineage>
        <taxon>Eukaryota</taxon>
        <taxon>Viridiplantae</taxon>
        <taxon>Streptophyta</taxon>
        <taxon>Embryophyta</taxon>
        <taxon>Tracheophyta</taxon>
        <taxon>Spermatophyta</taxon>
        <taxon>Magnoliopsida</taxon>
        <taxon>eudicotyledons</taxon>
        <taxon>Gunneridae</taxon>
        <taxon>Pentapetalae</taxon>
        <taxon>Caryophyllales</taxon>
        <taxon>Cactineae</taxon>
        <taxon>Cactaceae</taxon>
        <taxon>Opuntioideae</taxon>
        <taxon>Opuntia</taxon>
    </lineage>
</organism>
<sequence>MGVATVWCRSRRKAPNVLPSMKRTLPRPFNAIAAATNCFISTSGSLTPVCDNTCFEKTLNFGCKALAAGPPSTPNSLNSCQAERMKTETKRTLPTNEMNAIVFTLPFLPLLRSL</sequence>
<proteinExistence type="predicted"/>
<name>A0A7C8YCC0_OPUST</name>
<reference evidence="1" key="2">
    <citation type="submission" date="2020-07" db="EMBL/GenBank/DDBJ databases">
        <authorList>
            <person name="Vera ALvarez R."/>
            <person name="Arias-Moreno D.M."/>
            <person name="Jimenez-Jacinto V."/>
            <person name="Jimenez-Bremont J.F."/>
            <person name="Swaminathan K."/>
            <person name="Moose S.P."/>
            <person name="Guerrero-Gonzalez M.L."/>
            <person name="Marino-Ramirez L."/>
            <person name="Landsman D."/>
            <person name="Rodriguez-Kessler M."/>
            <person name="Delgado-Sanchez P."/>
        </authorList>
    </citation>
    <scope>NUCLEOTIDE SEQUENCE</scope>
    <source>
        <tissue evidence="1">Cladode</tissue>
    </source>
</reference>
<dbReference type="EMBL" id="GISG01003309">
    <property type="protein sequence ID" value="MBA4614672.1"/>
    <property type="molecule type" value="Transcribed_RNA"/>
</dbReference>
<dbReference type="AlphaFoldDB" id="A0A7C8YCC0"/>